<organism evidence="3 4">
    <name type="scientific">Caenorhabditis remanei</name>
    <name type="common">Caenorhabditis vulgaris</name>
    <dbReference type="NCBI Taxonomy" id="31234"/>
    <lineage>
        <taxon>Eukaryota</taxon>
        <taxon>Metazoa</taxon>
        <taxon>Ecdysozoa</taxon>
        <taxon>Nematoda</taxon>
        <taxon>Chromadorea</taxon>
        <taxon>Rhabditida</taxon>
        <taxon>Rhabditina</taxon>
        <taxon>Rhabditomorpha</taxon>
        <taxon>Rhabditoidea</taxon>
        <taxon>Rhabditidae</taxon>
        <taxon>Peloderinae</taxon>
        <taxon>Caenorhabditis</taxon>
    </lineage>
</organism>
<comment type="caution">
    <text evidence="3">The sequence shown here is derived from an EMBL/GenBank/DDBJ whole genome shotgun (WGS) entry which is preliminary data.</text>
</comment>
<dbReference type="GO" id="GO:0004725">
    <property type="term" value="F:protein tyrosine phosphatase activity"/>
    <property type="evidence" value="ECO:0007669"/>
    <property type="project" value="InterPro"/>
</dbReference>
<evidence type="ECO:0000313" key="4">
    <source>
        <dbReference type="Proteomes" id="UP000483820"/>
    </source>
</evidence>
<dbReference type="RefSeq" id="XP_053584743.1">
    <property type="nucleotide sequence ID" value="XM_053729971.1"/>
</dbReference>
<dbReference type="EMBL" id="WUAV01000004">
    <property type="protein sequence ID" value="KAF1757301.1"/>
    <property type="molecule type" value="Genomic_DNA"/>
</dbReference>
<dbReference type="SUPFAM" id="SSF52799">
    <property type="entry name" value="(Phosphotyrosine protein) phosphatases II"/>
    <property type="match status" value="1"/>
</dbReference>
<dbReference type="InterPro" id="IPR052782">
    <property type="entry name" value="Oocyte-zygote_transition_reg"/>
</dbReference>
<dbReference type="AlphaFoldDB" id="A0A6A5GRJ8"/>
<evidence type="ECO:0000259" key="2">
    <source>
        <dbReference type="PROSITE" id="PS50056"/>
    </source>
</evidence>
<dbReference type="Proteomes" id="UP000483820">
    <property type="component" value="Chromosome IV"/>
</dbReference>
<dbReference type="InterPro" id="IPR003595">
    <property type="entry name" value="Tyr_Pase_cat"/>
</dbReference>
<dbReference type="PROSITE" id="PS50056">
    <property type="entry name" value="TYR_PHOSPHATASE_2"/>
    <property type="match status" value="1"/>
</dbReference>
<sequence>MVVQQKVEEIIMLCKTIETGKYKCAQYWPLNPKEKREFKNGITVENMNGTVPLARDPDIHCTDLLVTNCGQSMKVRHLHWSEWPDRGVPPCKLTSMELLSTVRGSKLPVIVHCSAGIGRTGTIVAIEYILEKILENKSVPPMPELFKGLRDQRAYSIQTDLQYLYIHRVMLSYFLDKYRDRYSALLHPENAQKYEKFIKDYNLATGQ</sequence>
<dbReference type="PROSITE" id="PS00383">
    <property type="entry name" value="TYR_PHOSPHATASE_1"/>
    <property type="match status" value="1"/>
</dbReference>
<dbReference type="GeneID" id="9811496"/>
<feature type="domain" description="Tyrosine-protein phosphatase" evidence="1">
    <location>
        <begin position="1"/>
        <end position="173"/>
    </location>
</feature>
<reference evidence="3 4" key="1">
    <citation type="submission" date="2019-12" db="EMBL/GenBank/DDBJ databases">
        <title>Chromosome-level assembly of the Caenorhabditis remanei genome.</title>
        <authorList>
            <person name="Teterina A.A."/>
            <person name="Willis J.H."/>
            <person name="Phillips P.C."/>
        </authorList>
    </citation>
    <scope>NUCLEOTIDE SEQUENCE [LARGE SCALE GENOMIC DNA]</scope>
    <source>
        <strain evidence="3 4">PX506</strain>
        <tissue evidence="3">Whole organism</tissue>
    </source>
</reference>
<dbReference type="Pfam" id="PF00102">
    <property type="entry name" value="Y_phosphatase"/>
    <property type="match status" value="1"/>
</dbReference>
<dbReference type="PROSITE" id="PS50055">
    <property type="entry name" value="TYR_PHOSPHATASE_PTP"/>
    <property type="match status" value="1"/>
</dbReference>
<gene>
    <name evidence="3" type="ORF">GCK72_013756</name>
</gene>
<feature type="domain" description="Tyrosine specific protein phosphatases" evidence="2">
    <location>
        <begin position="93"/>
        <end position="164"/>
    </location>
</feature>
<dbReference type="InterPro" id="IPR029021">
    <property type="entry name" value="Prot-tyrosine_phosphatase-like"/>
</dbReference>
<evidence type="ECO:0000259" key="1">
    <source>
        <dbReference type="PROSITE" id="PS50055"/>
    </source>
</evidence>
<dbReference type="SMART" id="SM00404">
    <property type="entry name" value="PTPc_motif"/>
    <property type="match status" value="1"/>
</dbReference>
<accession>A0A6A5GRJ8</accession>
<dbReference type="PANTHER" id="PTHR46163:SF23">
    <property type="entry name" value="PROTEIN-TYROSINE PHOSPHATASE-RELATED"/>
    <property type="match status" value="1"/>
</dbReference>
<evidence type="ECO:0008006" key="5">
    <source>
        <dbReference type="Google" id="ProtNLM"/>
    </source>
</evidence>
<dbReference type="InterPro" id="IPR016130">
    <property type="entry name" value="Tyr_Pase_AS"/>
</dbReference>
<dbReference type="Gene3D" id="3.90.190.10">
    <property type="entry name" value="Protein tyrosine phosphatase superfamily"/>
    <property type="match status" value="1"/>
</dbReference>
<dbReference type="InterPro" id="IPR000242">
    <property type="entry name" value="PTP_cat"/>
</dbReference>
<dbReference type="InterPro" id="IPR000387">
    <property type="entry name" value="Tyr_Pase_dom"/>
</dbReference>
<dbReference type="CTD" id="9811496"/>
<dbReference type="KEGG" id="crq:GCK72_013756"/>
<dbReference type="CDD" id="cd00047">
    <property type="entry name" value="PTPc"/>
    <property type="match status" value="1"/>
</dbReference>
<protein>
    <recommendedName>
        <fullName evidence="5">Protein-tyrosine phosphatase</fullName>
    </recommendedName>
</protein>
<dbReference type="PANTHER" id="PTHR46163">
    <property type="entry name" value="TYROSINE-PROTEIN PHOSPHATASE-RELATED"/>
    <property type="match status" value="1"/>
</dbReference>
<dbReference type="SMART" id="SM00194">
    <property type="entry name" value="PTPc"/>
    <property type="match status" value="1"/>
</dbReference>
<evidence type="ECO:0000313" key="3">
    <source>
        <dbReference type="EMBL" id="KAF1757301.1"/>
    </source>
</evidence>
<name>A0A6A5GRJ8_CAERE</name>
<dbReference type="PRINTS" id="PR00700">
    <property type="entry name" value="PRTYPHPHTASE"/>
</dbReference>
<proteinExistence type="predicted"/>